<reference evidence="1 2" key="2">
    <citation type="submission" date="2016-08" db="EMBL/GenBank/DDBJ databases">
        <title>Pervasive Adenine N6-methylation of Active Genes in Fungi.</title>
        <authorList>
            <consortium name="DOE Joint Genome Institute"/>
            <person name="Mondo S.J."/>
            <person name="Dannebaum R.O."/>
            <person name="Kuo R.C."/>
            <person name="Labutti K."/>
            <person name="Haridas S."/>
            <person name="Kuo A."/>
            <person name="Salamov A."/>
            <person name="Ahrendt S.R."/>
            <person name="Lipzen A."/>
            <person name="Sullivan W."/>
            <person name="Andreopoulos W.B."/>
            <person name="Clum A."/>
            <person name="Lindquist E."/>
            <person name="Daum C."/>
            <person name="Ramamoorthy G.K."/>
            <person name="Gryganskyi A."/>
            <person name="Culley D."/>
            <person name="Magnuson J.K."/>
            <person name="James T.Y."/>
            <person name="O'Malley M.A."/>
            <person name="Stajich J.E."/>
            <person name="Spatafora J.W."/>
            <person name="Visel A."/>
            <person name="Grigoriev I.V."/>
        </authorList>
    </citation>
    <scope>NUCLEOTIDE SEQUENCE [LARGE SCALE GENOMIC DNA]</scope>
    <source>
        <strain evidence="1 2">S4</strain>
    </source>
</reference>
<organism evidence="1 2">
    <name type="scientific">Anaeromyces robustus</name>
    <dbReference type="NCBI Taxonomy" id="1754192"/>
    <lineage>
        <taxon>Eukaryota</taxon>
        <taxon>Fungi</taxon>
        <taxon>Fungi incertae sedis</taxon>
        <taxon>Chytridiomycota</taxon>
        <taxon>Chytridiomycota incertae sedis</taxon>
        <taxon>Neocallimastigomycetes</taxon>
        <taxon>Neocallimastigales</taxon>
        <taxon>Neocallimastigaceae</taxon>
        <taxon>Anaeromyces</taxon>
    </lineage>
</organism>
<evidence type="ECO:0000313" key="1">
    <source>
        <dbReference type="EMBL" id="ORX75843.1"/>
    </source>
</evidence>
<name>A0A1Y1WQM8_9FUNG</name>
<dbReference type="OrthoDB" id="5954088at2759"/>
<proteinExistence type="predicted"/>
<gene>
    <name evidence="1" type="ORF">BCR32DRAFT_249224</name>
</gene>
<dbReference type="Proteomes" id="UP000193944">
    <property type="component" value="Unassembled WGS sequence"/>
</dbReference>
<dbReference type="Gene3D" id="3.80.10.10">
    <property type="entry name" value="Ribonuclease Inhibitor"/>
    <property type="match status" value="1"/>
</dbReference>
<dbReference type="AlphaFoldDB" id="A0A1Y1WQM8"/>
<evidence type="ECO:0000313" key="2">
    <source>
        <dbReference type="Proteomes" id="UP000193944"/>
    </source>
</evidence>
<sequence>MINNGKDQEPKHKLIESISLTQKNINVLKNIHHFPNLWNISLRNCQFNEDQTTSELLKPLSAFAYLGTLDLSFTNITFEWLQKYIRPLSIQHLKLYGIPYFPFDNPQCRGFLIFCLPNVWMINDQFITFAERRFWHRYYSPSSDTTVSSTTENRHFNNTNINANTNNNLAGAGQYSIYIRKYYINPDSSYIPSEEQEEYEKLGDIESIKKEEYNKFYNNNINPLSYQKRLNDGIFKNFL</sequence>
<evidence type="ECO:0008006" key="3">
    <source>
        <dbReference type="Google" id="ProtNLM"/>
    </source>
</evidence>
<dbReference type="EMBL" id="MCFG01000333">
    <property type="protein sequence ID" value="ORX75843.1"/>
    <property type="molecule type" value="Genomic_DNA"/>
</dbReference>
<comment type="caution">
    <text evidence="1">The sequence shown here is derived from an EMBL/GenBank/DDBJ whole genome shotgun (WGS) entry which is preliminary data.</text>
</comment>
<keyword evidence="2" id="KW-1185">Reference proteome</keyword>
<dbReference type="SUPFAM" id="SSF52058">
    <property type="entry name" value="L domain-like"/>
    <property type="match status" value="1"/>
</dbReference>
<protein>
    <recommendedName>
        <fullName evidence="3">L domain-like protein</fullName>
    </recommendedName>
</protein>
<dbReference type="InterPro" id="IPR032675">
    <property type="entry name" value="LRR_dom_sf"/>
</dbReference>
<reference evidence="1 2" key="1">
    <citation type="submission" date="2016-08" db="EMBL/GenBank/DDBJ databases">
        <title>A Parts List for Fungal Cellulosomes Revealed by Comparative Genomics.</title>
        <authorList>
            <consortium name="DOE Joint Genome Institute"/>
            <person name="Haitjema C.H."/>
            <person name="Gilmore S.P."/>
            <person name="Henske J.K."/>
            <person name="Solomon K.V."/>
            <person name="De Groot R."/>
            <person name="Kuo A."/>
            <person name="Mondo S.J."/>
            <person name="Salamov A.A."/>
            <person name="Labutti K."/>
            <person name="Zhao Z."/>
            <person name="Chiniquy J."/>
            <person name="Barry K."/>
            <person name="Brewer H.M."/>
            <person name="Purvine S.O."/>
            <person name="Wright A.T."/>
            <person name="Boxma B."/>
            <person name="Van Alen T."/>
            <person name="Hackstein J.H."/>
            <person name="Baker S.E."/>
            <person name="Grigoriev I.V."/>
            <person name="O'Malley M.A."/>
        </authorList>
    </citation>
    <scope>NUCLEOTIDE SEQUENCE [LARGE SCALE GENOMIC DNA]</scope>
    <source>
        <strain evidence="1 2">S4</strain>
    </source>
</reference>
<accession>A0A1Y1WQM8</accession>